<reference evidence="7 8" key="1">
    <citation type="submission" date="2020-02" db="EMBL/GenBank/DDBJ databases">
        <title>Full genome sequence of Nocardioides sp. R-3366.</title>
        <authorList>
            <person name="Im W.-T."/>
        </authorList>
    </citation>
    <scope>NUCLEOTIDE SEQUENCE [LARGE SCALE GENOMIC DNA]</scope>
    <source>
        <strain evidence="7 8">R-3366</strain>
    </source>
</reference>
<feature type="transmembrane region" description="Helical" evidence="6">
    <location>
        <begin position="34"/>
        <end position="62"/>
    </location>
</feature>
<evidence type="ECO:0000256" key="1">
    <source>
        <dbReference type="ARBA" id="ARBA00004651"/>
    </source>
</evidence>
<evidence type="ECO:0000256" key="6">
    <source>
        <dbReference type="SAM" id="Phobius"/>
    </source>
</evidence>
<evidence type="ECO:0000256" key="4">
    <source>
        <dbReference type="ARBA" id="ARBA00022989"/>
    </source>
</evidence>
<dbReference type="GO" id="GO:0005886">
    <property type="term" value="C:plasma membrane"/>
    <property type="evidence" value="ECO:0007669"/>
    <property type="project" value="UniProtKB-SubCell"/>
</dbReference>
<name>A0A6G6WIY5_9ACTN</name>
<dbReference type="PANTHER" id="PTHR30213:SF1">
    <property type="entry name" value="INNER MEMBRANE PROTEIN YHJD"/>
    <property type="match status" value="1"/>
</dbReference>
<sequence>MGFVGALDRAQRKRSVLGFPVATFYKFFDDQGPYLAAIISFYALLAIFPLLLLAVTIFGFFLQGDAELQKRVIDSALGTFPIIGDELGRPERLQGSTTSTVVGILAATYGSLGLGQALQNALNTTWSVPRNRRPNLVRLRLKSLGLLVIAGASVLAITTVSTIGSETEVFGPRLDTTLRWAVRLLTVLLIGLVLTAVFRLAAARRHHLGRAAPGAFTVAVLWQGLQYVGTVYTTRVLRETAGMSGVFGLVLGLIGVIYVAAFVGVLGMEVNTVLARRLWPRSLASLFVDRSDLTEADRRAYASYVRAQMHKSAEIVEVSFEDPQTGELLVVDDPGPRGKKGP</sequence>
<accession>A0A6G6WIY5</accession>
<evidence type="ECO:0000256" key="2">
    <source>
        <dbReference type="ARBA" id="ARBA00022475"/>
    </source>
</evidence>
<feature type="transmembrane region" description="Helical" evidence="6">
    <location>
        <begin position="208"/>
        <end position="225"/>
    </location>
</feature>
<dbReference type="KEGG" id="nano:G5V58_21850"/>
<dbReference type="Proteomes" id="UP000502996">
    <property type="component" value="Chromosome"/>
</dbReference>
<evidence type="ECO:0000313" key="7">
    <source>
        <dbReference type="EMBL" id="QIG45055.1"/>
    </source>
</evidence>
<proteinExistence type="predicted"/>
<gene>
    <name evidence="7" type="ORF">G5V58_21850</name>
</gene>
<keyword evidence="4 6" id="KW-1133">Transmembrane helix</keyword>
<protein>
    <submittedName>
        <fullName evidence="7">YihY/virulence factor BrkB family protein</fullName>
    </submittedName>
</protein>
<organism evidence="7 8">
    <name type="scientific">Nocardioides anomalus</name>
    <dbReference type="NCBI Taxonomy" id="2712223"/>
    <lineage>
        <taxon>Bacteria</taxon>
        <taxon>Bacillati</taxon>
        <taxon>Actinomycetota</taxon>
        <taxon>Actinomycetes</taxon>
        <taxon>Propionibacteriales</taxon>
        <taxon>Nocardioidaceae</taxon>
        <taxon>Nocardioides</taxon>
    </lineage>
</organism>
<evidence type="ECO:0000256" key="5">
    <source>
        <dbReference type="ARBA" id="ARBA00023136"/>
    </source>
</evidence>
<dbReference type="EMBL" id="CP049257">
    <property type="protein sequence ID" value="QIG45055.1"/>
    <property type="molecule type" value="Genomic_DNA"/>
</dbReference>
<evidence type="ECO:0000256" key="3">
    <source>
        <dbReference type="ARBA" id="ARBA00022692"/>
    </source>
</evidence>
<feature type="transmembrane region" description="Helical" evidence="6">
    <location>
        <begin position="245"/>
        <end position="268"/>
    </location>
</feature>
<evidence type="ECO:0000313" key="8">
    <source>
        <dbReference type="Proteomes" id="UP000502996"/>
    </source>
</evidence>
<comment type="subcellular location">
    <subcellularLocation>
        <location evidence="1">Cell membrane</location>
        <topology evidence="1">Multi-pass membrane protein</topology>
    </subcellularLocation>
</comment>
<dbReference type="RefSeq" id="WP_165237234.1">
    <property type="nucleotide sequence ID" value="NZ_CP049257.1"/>
</dbReference>
<feature type="transmembrane region" description="Helical" evidence="6">
    <location>
        <begin position="180"/>
        <end position="201"/>
    </location>
</feature>
<dbReference type="Pfam" id="PF03631">
    <property type="entry name" value="Virul_fac_BrkB"/>
    <property type="match status" value="1"/>
</dbReference>
<feature type="transmembrane region" description="Helical" evidence="6">
    <location>
        <begin position="139"/>
        <end position="160"/>
    </location>
</feature>
<dbReference type="AlphaFoldDB" id="A0A6G6WIY5"/>
<keyword evidence="5 6" id="KW-0472">Membrane</keyword>
<dbReference type="PANTHER" id="PTHR30213">
    <property type="entry name" value="INNER MEMBRANE PROTEIN YHJD"/>
    <property type="match status" value="1"/>
</dbReference>
<dbReference type="InterPro" id="IPR017039">
    <property type="entry name" value="Virul_fac_BrkB"/>
</dbReference>
<keyword evidence="3 6" id="KW-0812">Transmembrane</keyword>
<keyword evidence="2" id="KW-1003">Cell membrane</keyword>
<keyword evidence="8" id="KW-1185">Reference proteome</keyword>